<gene>
    <name evidence="2" type="ORF">MONAX_5E004688</name>
</gene>
<evidence type="ECO:0000256" key="1">
    <source>
        <dbReference type="SAM" id="MobiDB-lite"/>
    </source>
</evidence>
<evidence type="ECO:0000313" key="3">
    <source>
        <dbReference type="Proteomes" id="UP000335636"/>
    </source>
</evidence>
<sequence>RKRFTQKELTNLSPERPHLNPLPPQPLTPKKGASTDEHSQQRAWTRHAGSKLTAPIHLRHLMMMLPRKK</sequence>
<accession>A0A5E4CRT2</accession>
<evidence type="ECO:0000313" key="2">
    <source>
        <dbReference type="EMBL" id="VTJ83859.1"/>
    </source>
</evidence>
<dbReference type="AlphaFoldDB" id="A0A5E4CRT2"/>
<proteinExistence type="predicted"/>
<feature type="region of interest" description="Disordered" evidence="1">
    <location>
        <begin position="1"/>
        <end position="51"/>
    </location>
</feature>
<dbReference type="Proteomes" id="UP000335636">
    <property type="component" value="Unassembled WGS sequence"/>
</dbReference>
<name>A0A5E4CRT2_MARMO</name>
<keyword evidence="3" id="KW-1185">Reference proteome</keyword>
<protein>
    <submittedName>
        <fullName evidence="2">Uncharacterized protein</fullName>
    </submittedName>
</protein>
<comment type="caution">
    <text evidence="2">The sequence shown here is derived from an EMBL/GenBank/DDBJ whole genome shotgun (WGS) entry which is preliminary data.</text>
</comment>
<organism evidence="2 3">
    <name type="scientific">Marmota monax</name>
    <name type="common">Woodchuck</name>
    <dbReference type="NCBI Taxonomy" id="9995"/>
    <lineage>
        <taxon>Eukaryota</taxon>
        <taxon>Metazoa</taxon>
        <taxon>Chordata</taxon>
        <taxon>Craniata</taxon>
        <taxon>Vertebrata</taxon>
        <taxon>Euteleostomi</taxon>
        <taxon>Mammalia</taxon>
        <taxon>Eutheria</taxon>
        <taxon>Euarchontoglires</taxon>
        <taxon>Glires</taxon>
        <taxon>Rodentia</taxon>
        <taxon>Sciuromorpha</taxon>
        <taxon>Sciuridae</taxon>
        <taxon>Xerinae</taxon>
        <taxon>Marmotini</taxon>
        <taxon>Marmota</taxon>
    </lineage>
</organism>
<feature type="non-terminal residue" evidence="2">
    <location>
        <position position="1"/>
    </location>
</feature>
<dbReference type="EMBL" id="CABDUW010001771">
    <property type="protein sequence ID" value="VTJ83859.1"/>
    <property type="molecule type" value="Genomic_DNA"/>
</dbReference>
<reference evidence="2" key="1">
    <citation type="submission" date="2019-04" db="EMBL/GenBank/DDBJ databases">
        <authorList>
            <person name="Alioto T."/>
            <person name="Alioto T."/>
        </authorList>
    </citation>
    <scope>NUCLEOTIDE SEQUENCE [LARGE SCALE GENOMIC DNA]</scope>
</reference>